<dbReference type="AlphaFoldDB" id="A0A9Y1FKT3"/>
<proteinExistence type="predicted"/>
<dbReference type="InterPro" id="IPR036866">
    <property type="entry name" value="RibonucZ/Hydroxyglut_hydro"/>
</dbReference>
<evidence type="ECO:0000259" key="4">
    <source>
        <dbReference type="SMART" id="SM01027"/>
    </source>
</evidence>
<dbReference type="SUPFAM" id="SSF56281">
    <property type="entry name" value="Metallo-hydrolase/oxidoreductase"/>
    <property type="match status" value="1"/>
</dbReference>
<dbReference type="Proteomes" id="UP001201020">
    <property type="component" value="Chromosome"/>
</dbReference>
<evidence type="ECO:0000259" key="3">
    <source>
        <dbReference type="SMART" id="SM00849"/>
    </source>
</evidence>
<gene>
    <name evidence="5" type="ORF">K9W45_00540</name>
</gene>
<dbReference type="Gene3D" id="3.60.15.10">
    <property type="entry name" value="Ribonuclease Z/Hydroxyacylglutathione hydrolase-like"/>
    <property type="match status" value="1"/>
</dbReference>
<dbReference type="EMBL" id="CP084166">
    <property type="protein sequence ID" value="UJG40962.1"/>
    <property type="molecule type" value="Genomic_DNA"/>
</dbReference>
<organism evidence="5">
    <name type="scientific">Candidatus Heimdallarchaeum aukensis</name>
    <dbReference type="NCBI Taxonomy" id="2876573"/>
    <lineage>
        <taxon>Archaea</taxon>
        <taxon>Promethearchaeati</taxon>
        <taxon>Candidatus Heimdallarchaeota</taxon>
        <taxon>Candidatus Heimdallarchaeia (ex Rinke et al. 2021) (nom. nud.)</taxon>
        <taxon>Candidatus Heimdallarchaeales</taxon>
        <taxon>Candidatus Heimdallarchaeaceae</taxon>
        <taxon>Candidatus Heimdallarchaeum</taxon>
    </lineage>
</organism>
<dbReference type="PANTHER" id="PTHR11203:SF37">
    <property type="entry name" value="INTEGRATOR COMPLEX SUBUNIT 11"/>
    <property type="match status" value="1"/>
</dbReference>
<keyword evidence="1" id="KW-0378">Hydrolase</keyword>
<dbReference type="Pfam" id="PF10996">
    <property type="entry name" value="Beta-Casp"/>
    <property type="match status" value="1"/>
</dbReference>
<sequence length="695" mass="79718">MSIQAGKNIIEFLLNGEKEPQIEEELITQVKHFSRILEKGEIEEIPKTIGDIFNLSWNTPIDIEQREQFLAVLFTLYAKDLIDIKLVKEVFQHLQLTDSLKHENIILFFLIYSTKKVKKREIDYFQYLNFCRDMGIKPRSFSEFIAILEKLNVPFTINQKTQELAEKLEKMVKLLQEKSNYLEEFIPNFPTEVLEFLDFFIDYKLLSELDLRYSEFIISELSLDKKTSIPEVQKKIENLLNKSKYPIVPITYKPFFEKIREKVEPRIVKLEELANTPPKLIKEFASKKAYSCHKLAQKVRITFLGGGGIGNMAILIQHNNDAILLDYGMSVSNYSIPRWHPSLRTVKAILVTHAHLDHIGALPYLVNIDEEKRWYGSVNTKVIGEKLLFNTSTMLKGIPDEKLLSPYLKAIKSESTLIHFFNRFNPLKPKKSIEISPEFLITPIPSSHVFGSYGYLIEIFGKRILFTGDFKVEKSYLFKGAEFPTDADVTIFDGTYYNRNLKKVDNETTVLNAVKQNKKVIIPAFSVGRAQEMYTLLEKLRLTKEHNVKIVGLASEITKLMGISGDHTLLKSMNADEFEDGDIVIAGNGMLQGGTSRLLLDETRDNDDVGVIICGYQAPETLGYSLKTNHPVALNQYSQQIYNLQISGHTTPRNLDKFISELNGKKIMVHTPENITIKHKDLVVPQFNETLTMSV</sequence>
<dbReference type="InterPro" id="IPR050698">
    <property type="entry name" value="MBL"/>
</dbReference>
<dbReference type="InterPro" id="IPR022712">
    <property type="entry name" value="Beta_Casp"/>
</dbReference>
<accession>A0A9Y1FKT3</accession>
<dbReference type="SMART" id="SM00849">
    <property type="entry name" value="Lactamase_B"/>
    <property type="match status" value="1"/>
</dbReference>
<evidence type="ECO:0000256" key="2">
    <source>
        <dbReference type="SAM" id="Coils"/>
    </source>
</evidence>
<dbReference type="PANTHER" id="PTHR11203">
    <property type="entry name" value="CLEAVAGE AND POLYADENYLATION SPECIFICITY FACTOR FAMILY MEMBER"/>
    <property type="match status" value="1"/>
</dbReference>
<dbReference type="Gene3D" id="3.40.50.10890">
    <property type="match status" value="1"/>
</dbReference>
<dbReference type="GO" id="GO:0004521">
    <property type="term" value="F:RNA endonuclease activity"/>
    <property type="evidence" value="ECO:0007669"/>
    <property type="project" value="TreeGrafter"/>
</dbReference>
<dbReference type="Pfam" id="PF00753">
    <property type="entry name" value="Lactamase_B"/>
    <property type="match status" value="1"/>
</dbReference>
<dbReference type="SMART" id="SM01027">
    <property type="entry name" value="Beta-Casp"/>
    <property type="match status" value="1"/>
</dbReference>
<name>A0A9Y1FKT3_9ARCH</name>
<protein>
    <submittedName>
        <fullName evidence="5">MBL fold metallo-hydrolase</fullName>
    </submittedName>
</protein>
<evidence type="ECO:0000256" key="1">
    <source>
        <dbReference type="ARBA" id="ARBA00022801"/>
    </source>
</evidence>
<keyword evidence="2" id="KW-0175">Coiled coil</keyword>
<feature type="domain" description="Beta-Casp" evidence="4">
    <location>
        <begin position="530"/>
        <end position="626"/>
    </location>
</feature>
<feature type="coiled-coil region" evidence="2">
    <location>
        <begin position="157"/>
        <end position="184"/>
    </location>
</feature>
<reference evidence="5" key="1">
    <citation type="journal article" date="2022" name="Nat. Microbiol.">
        <title>Unique mobile elements and scalable gene flow at the prokaryote-eukaryote boundary revealed by circularized Asgard archaea genomes.</title>
        <authorList>
            <person name="Wu F."/>
            <person name="Speth D.R."/>
            <person name="Philosof A."/>
            <person name="Cremiere A."/>
            <person name="Narayanan A."/>
            <person name="Barco R.A."/>
            <person name="Connon S.A."/>
            <person name="Amend J.P."/>
            <person name="Antoshechkin I.A."/>
            <person name="Orphan V.J."/>
        </authorList>
    </citation>
    <scope>NUCLEOTIDE SEQUENCE</scope>
    <source>
        <strain evidence="5">PM71</strain>
    </source>
</reference>
<evidence type="ECO:0000313" key="5">
    <source>
        <dbReference type="EMBL" id="UJG40962.1"/>
    </source>
</evidence>
<feature type="domain" description="Metallo-beta-lactamase" evidence="3">
    <location>
        <begin position="310"/>
        <end position="525"/>
    </location>
</feature>
<dbReference type="InterPro" id="IPR001279">
    <property type="entry name" value="Metallo-B-lactamas"/>
</dbReference>
<dbReference type="GO" id="GO:0016787">
    <property type="term" value="F:hydrolase activity"/>
    <property type="evidence" value="ECO:0007669"/>
    <property type="project" value="UniProtKB-KW"/>
</dbReference>